<dbReference type="Proteomes" id="UP000245252">
    <property type="component" value="Unassembled WGS sequence"/>
</dbReference>
<dbReference type="InterPro" id="IPR050129">
    <property type="entry name" value="Zn_alcohol_dh"/>
</dbReference>
<dbReference type="InterPro" id="IPR011032">
    <property type="entry name" value="GroES-like_sf"/>
</dbReference>
<accession>A0A2U2DNP6</accession>
<feature type="domain" description="Alcohol dehydrogenase-like N-terminal" evidence="6">
    <location>
        <begin position="23"/>
        <end position="131"/>
    </location>
</feature>
<dbReference type="Gene3D" id="3.90.180.10">
    <property type="entry name" value="Medium-chain alcohol dehydrogenases, catalytic domain"/>
    <property type="match status" value="1"/>
</dbReference>
<dbReference type="PANTHER" id="PTHR43401:SF2">
    <property type="entry name" value="L-THREONINE 3-DEHYDROGENASE"/>
    <property type="match status" value="1"/>
</dbReference>
<proteinExistence type="inferred from homology"/>
<dbReference type="GO" id="GO:0016491">
    <property type="term" value="F:oxidoreductase activity"/>
    <property type="evidence" value="ECO:0007669"/>
    <property type="project" value="UniProtKB-KW"/>
</dbReference>
<evidence type="ECO:0000256" key="3">
    <source>
        <dbReference type="ARBA" id="ARBA00023002"/>
    </source>
</evidence>
<dbReference type="SUPFAM" id="SSF51735">
    <property type="entry name" value="NAD(P)-binding Rossmann-fold domains"/>
    <property type="match status" value="1"/>
</dbReference>
<evidence type="ECO:0000256" key="1">
    <source>
        <dbReference type="ARBA" id="ARBA00022723"/>
    </source>
</evidence>
<dbReference type="InterPro" id="IPR013154">
    <property type="entry name" value="ADH-like_N"/>
</dbReference>
<organism evidence="7 8">
    <name type="scientific">Metarhizobium album</name>
    <dbReference type="NCBI Taxonomy" id="2182425"/>
    <lineage>
        <taxon>Bacteria</taxon>
        <taxon>Pseudomonadati</taxon>
        <taxon>Pseudomonadota</taxon>
        <taxon>Alphaproteobacteria</taxon>
        <taxon>Hyphomicrobiales</taxon>
        <taxon>Rhizobiaceae</taxon>
        <taxon>Metarhizobium</taxon>
    </lineage>
</organism>
<evidence type="ECO:0000259" key="6">
    <source>
        <dbReference type="Pfam" id="PF08240"/>
    </source>
</evidence>
<dbReference type="Pfam" id="PF08240">
    <property type="entry name" value="ADH_N"/>
    <property type="match status" value="1"/>
</dbReference>
<keyword evidence="3" id="KW-0560">Oxidoreductase</keyword>
<keyword evidence="2 4" id="KW-0862">Zinc</keyword>
<dbReference type="RefSeq" id="WP_109459659.1">
    <property type="nucleotide sequence ID" value="NZ_QFBC01000008.1"/>
</dbReference>
<evidence type="ECO:0000313" key="7">
    <source>
        <dbReference type="EMBL" id="PWE54859.1"/>
    </source>
</evidence>
<evidence type="ECO:0000259" key="5">
    <source>
        <dbReference type="Pfam" id="PF00107"/>
    </source>
</evidence>
<comment type="caution">
    <text evidence="7">The sequence shown here is derived from an EMBL/GenBank/DDBJ whole genome shotgun (WGS) entry which is preliminary data.</text>
</comment>
<keyword evidence="1 4" id="KW-0479">Metal-binding</keyword>
<feature type="domain" description="Alcohol dehydrogenase-like C-terminal" evidence="5">
    <location>
        <begin position="169"/>
        <end position="290"/>
    </location>
</feature>
<dbReference type="AlphaFoldDB" id="A0A2U2DNP6"/>
<comment type="similarity">
    <text evidence="4">Belongs to the zinc-containing alcohol dehydrogenase family.</text>
</comment>
<dbReference type="InterPro" id="IPR013149">
    <property type="entry name" value="ADH-like_C"/>
</dbReference>
<dbReference type="GO" id="GO:0008270">
    <property type="term" value="F:zinc ion binding"/>
    <property type="evidence" value="ECO:0007669"/>
    <property type="project" value="InterPro"/>
</dbReference>
<dbReference type="InterPro" id="IPR036291">
    <property type="entry name" value="NAD(P)-bd_dom_sf"/>
</dbReference>
<dbReference type="PANTHER" id="PTHR43401">
    <property type="entry name" value="L-THREONINE 3-DEHYDROGENASE"/>
    <property type="match status" value="1"/>
</dbReference>
<dbReference type="OrthoDB" id="9809185at2"/>
<protein>
    <submittedName>
        <fullName evidence="7">Zinc-binding dehydrogenase</fullName>
    </submittedName>
</protein>
<evidence type="ECO:0000256" key="4">
    <source>
        <dbReference type="RuleBase" id="RU361277"/>
    </source>
</evidence>
<dbReference type="Pfam" id="PF00107">
    <property type="entry name" value="ADH_zinc_N"/>
    <property type="match status" value="1"/>
</dbReference>
<keyword evidence="8" id="KW-1185">Reference proteome</keyword>
<gene>
    <name evidence="7" type="ORF">DEM27_18115</name>
</gene>
<dbReference type="Gene3D" id="3.40.50.720">
    <property type="entry name" value="NAD(P)-binding Rossmann-like Domain"/>
    <property type="match status" value="1"/>
</dbReference>
<comment type="cofactor">
    <cofactor evidence="4">
        <name>Zn(2+)</name>
        <dbReference type="ChEBI" id="CHEBI:29105"/>
    </cofactor>
</comment>
<name>A0A2U2DNP6_9HYPH</name>
<evidence type="ECO:0000313" key="8">
    <source>
        <dbReference type="Proteomes" id="UP000245252"/>
    </source>
</evidence>
<reference evidence="7 8" key="1">
    <citation type="submission" date="2018-05" db="EMBL/GenBank/DDBJ databases">
        <title>The draft genome of strain NS-104.</title>
        <authorList>
            <person name="Hang P."/>
            <person name="Jiang J."/>
        </authorList>
    </citation>
    <scope>NUCLEOTIDE SEQUENCE [LARGE SCALE GENOMIC DNA]</scope>
    <source>
        <strain evidence="7 8">NS-104</strain>
    </source>
</reference>
<sequence>MKALVFKSIGHSAIEDIADPKPGPNDVLIAVAATGVCHTDLDILHGRYLGAYPVVPGHEIAGTVVDVGAAVTSIVVGARVAVDPLITCGRCDACRKGRPSLCTDLKAYGATSNGGFAPLVAVDARNVHPIGDLPFHIAALAEPFACVMHGIDRTRTTPGASAIIFGAGPIGLMMMMGLNARGVTDVTMVDLEESRRRRAVELGAAMAVGPDGAEKVRQSRRSDIVIDCTGVVSVCERMPVFAADGATLLFFGVCPPGVKAGFAPFEIFRRELTLVGSHSLSGNIPDALSVLQGLGARAESLVSHRLPLEAIARHMLSPVKEGTMKIQFSAEA</sequence>
<dbReference type="SUPFAM" id="SSF50129">
    <property type="entry name" value="GroES-like"/>
    <property type="match status" value="1"/>
</dbReference>
<dbReference type="PROSITE" id="PS00059">
    <property type="entry name" value="ADH_ZINC"/>
    <property type="match status" value="1"/>
</dbReference>
<dbReference type="InterPro" id="IPR002328">
    <property type="entry name" value="ADH_Zn_CS"/>
</dbReference>
<dbReference type="EMBL" id="QFBC01000008">
    <property type="protein sequence ID" value="PWE54859.1"/>
    <property type="molecule type" value="Genomic_DNA"/>
</dbReference>
<dbReference type="CDD" id="cd08234">
    <property type="entry name" value="threonine_DH_like"/>
    <property type="match status" value="1"/>
</dbReference>
<evidence type="ECO:0000256" key="2">
    <source>
        <dbReference type="ARBA" id="ARBA00022833"/>
    </source>
</evidence>